<reference evidence="1 2" key="1">
    <citation type="submission" date="2022-10" db="EMBL/GenBank/DDBJ databases">
        <title>Comparative genomic analysis of Cohnella hashimotonis sp. nov., isolated from the International Space Station.</title>
        <authorList>
            <person name="Simpson A."/>
            <person name="Venkateswaran K."/>
        </authorList>
    </citation>
    <scope>NUCLEOTIDE SEQUENCE [LARGE SCALE GENOMIC DNA]</scope>
    <source>
        <strain evidence="1 2">DSM 18997</strain>
    </source>
</reference>
<proteinExistence type="predicted"/>
<dbReference type="EMBL" id="JAPDHZ010000008">
    <property type="protein sequence ID" value="MDG0794830.1"/>
    <property type="molecule type" value="Genomic_DNA"/>
</dbReference>
<dbReference type="Pfam" id="PF01177">
    <property type="entry name" value="Asp_Glu_race"/>
    <property type="match status" value="1"/>
</dbReference>
<evidence type="ECO:0000313" key="1">
    <source>
        <dbReference type="EMBL" id="MDG0794830.1"/>
    </source>
</evidence>
<evidence type="ECO:0000313" key="2">
    <source>
        <dbReference type="Proteomes" id="UP001153387"/>
    </source>
</evidence>
<sequence>MKLKIACLHAHESNIAYINGLRVPTGLSWAHYVDPGLIARTAADESFTEEHARAHVVRQLEWMAKAGADAILITCTNYIALLDETQLAVKLPILKIDEPFFEEICGRAGPQALLFTNPATVEGTMNRLYDYAERGNRNRPQIETVVLPEAFDLIMRGEKEAYQDVVQAELDRLLDAEPARPVSVAQLSMVDAAEQAEAARGVTIGHPLRPLAGAVEALARELGVR</sequence>
<dbReference type="Gene3D" id="3.40.50.1860">
    <property type="match status" value="2"/>
</dbReference>
<dbReference type="Proteomes" id="UP001153387">
    <property type="component" value="Unassembled WGS sequence"/>
</dbReference>
<protein>
    <submittedName>
        <fullName evidence="1">Aspartate/glutamate racemase family protein</fullName>
    </submittedName>
</protein>
<dbReference type="RefSeq" id="WP_277568554.1">
    <property type="nucleotide sequence ID" value="NZ_JAPDHZ010000008.1"/>
</dbReference>
<organism evidence="1 2">
    <name type="scientific">Cohnella ginsengisoli</name>
    <dbReference type="NCBI Taxonomy" id="425004"/>
    <lineage>
        <taxon>Bacteria</taxon>
        <taxon>Bacillati</taxon>
        <taxon>Bacillota</taxon>
        <taxon>Bacilli</taxon>
        <taxon>Bacillales</taxon>
        <taxon>Paenibacillaceae</taxon>
        <taxon>Cohnella</taxon>
    </lineage>
</organism>
<accession>A0A9X4KMV5</accession>
<dbReference type="InterPro" id="IPR015942">
    <property type="entry name" value="Asp/Glu/hydantoin_racemase"/>
</dbReference>
<keyword evidence="2" id="KW-1185">Reference proteome</keyword>
<dbReference type="GO" id="GO:0047661">
    <property type="term" value="F:amino-acid racemase activity"/>
    <property type="evidence" value="ECO:0007669"/>
    <property type="project" value="InterPro"/>
</dbReference>
<name>A0A9X4KMV5_9BACL</name>
<gene>
    <name evidence="1" type="ORF">OMP38_31385</name>
</gene>
<dbReference type="AlphaFoldDB" id="A0A9X4KMV5"/>
<dbReference type="InterPro" id="IPR001920">
    <property type="entry name" value="Asp/Glu_race"/>
</dbReference>
<comment type="caution">
    <text evidence="1">The sequence shown here is derived from an EMBL/GenBank/DDBJ whole genome shotgun (WGS) entry which is preliminary data.</text>
</comment>